<reference evidence="1 2" key="1">
    <citation type="submission" date="2024-10" db="EMBL/GenBank/DDBJ databases">
        <title>The Natural Products Discovery Center: Release of the First 8490 Sequenced Strains for Exploring Actinobacteria Biosynthetic Diversity.</title>
        <authorList>
            <person name="Kalkreuter E."/>
            <person name="Kautsar S.A."/>
            <person name="Yang D."/>
            <person name="Bader C.D."/>
            <person name="Teijaro C.N."/>
            <person name="Fluegel L."/>
            <person name="Davis C.M."/>
            <person name="Simpson J.R."/>
            <person name="Lauterbach L."/>
            <person name="Steele A.D."/>
            <person name="Gui C."/>
            <person name="Meng S."/>
            <person name="Li G."/>
            <person name="Viehrig K."/>
            <person name="Ye F."/>
            <person name="Su P."/>
            <person name="Kiefer A.F."/>
            <person name="Nichols A."/>
            <person name="Cepeda A.J."/>
            <person name="Yan W."/>
            <person name="Fan B."/>
            <person name="Jiang Y."/>
            <person name="Adhikari A."/>
            <person name="Zheng C.-J."/>
            <person name="Schuster L."/>
            <person name="Cowan T.M."/>
            <person name="Smanski M.J."/>
            <person name="Chevrette M.G."/>
            <person name="De Carvalho L.P.S."/>
            <person name="Shen B."/>
        </authorList>
    </citation>
    <scope>NUCLEOTIDE SEQUENCE [LARGE SCALE GENOMIC DNA]</scope>
    <source>
        <strain evidence="1 2">NPDC001281</strain>
    </source>
</reference>
<keyword evidence="2" id="KW-1185">Reference proteome</keyword>
<name>A0ABW6UY33_MICFU</name>
<protein>
    <submittedName>
        <fullName evidence="1">Uncharacterized protein</fullName>
    </submittedName>
</protein>
<dbReference type="EMBL" id="JBIAXI010000001">
    <property type="protein sequence ID" value="MFF4771621.1"/>
    <property type="molecule type" value="Genomic_DNA"/>
</dbReference>
<evidence type="ECO:0000313" key="1">
    <source>
        <dbReference type="EMBL" id="MFF4771621.1"/>
    </source>
</evidence>
<sequence length="225" mass="24692">MIGVWIDASDDDPQERYGQRLRAWSHAFAAASGEPQAGGITLDALHYAVAAWDAATRPVSEPPYVRFNPRVLDATCHRLEDTYIALAAVELAAPPQVRIPDGWLGWQQDESGFPCMAPPYNQKAALCTLELRTPISADRLPTPTRPEADGLPNLADAQAALEALIQEINTVVVPFLLVLEGNTDQAQTQIEIEIDKTDFEEAEAVFLAIRARSTSMAGPQLRFWN</sequence>
<dbReference type="Proteomes" id="UP001602119">
    <property type="component" value="Unassembled WGS sequence"/>
</dbReference>
<evidence type="ECO:0000313" key="2">
    <source>
        <dbReference type="Proteomes" id="UP001602119"/>
    </source>
</evidence>
<comment type="caution">
    <text evidence="1">The sequence shown here is derived from an EMBL/GenBank/DDBJ whole genome shotgun (WGS) entry which is preliminary data.</text>
</comment>
<organism evidence="1 2">
    <name type="scientific">Microtetraspora fusca</name>
    <dbReference type="NCBI Taxonomy" id="1997"/>
    <lineage>
        <taxon>Bacteria</taxon>
        <taxon>Bacillati</taxon>
        <taxon>Actinomycetota</taxon>
        <taxon>Actinomycetes</taxon>
        <taxon>Streptosporangiales</taxon>
        <taxon>Streptosporangiaceae</taxon>
        <taxon>Microtetraspora</taxon>
    </lineage>
</organism>
<accession>A0ABW6UY33</accession>
<dbReference type="RefSeq" id="WP_387340222.1">
    <property type="nucleotide sequence ID" value="NZ_JBIAXI010000001.1"/>
</dbReference>
<gene>
    <name evidence="1" type="ORF">ACFY05_02045</name>
</gene>
<proteinExistence type="predicted"/>